<dbReference type="Proteomes" id="UP001062776">
    <property type="component" value="Unassembled WGS sequence"/>
</dbReference>
<evidence type="ECO:0000313" key="1">
    <source>
        <dbReference type="EMBL" id="GBQ91447.1"/>
    </source>
</evidence>
<keyword evidence="2" id="KW-1185">Reference proteome</keyword>
<gene>
    <name evidence="1" type="ORF">AA0535_2298</name>
</gene>
<reference evidence="1" key="1">
    <citation type="submission" date="2013-04" db="EMBL/GenBank/DDBJ databases">
        <title>The genome sequencing project of 58 acetic acid bacteria.</title>
        <authorList>
            <person name="Okamoto-Kainuma A."/>
            <person name="Ishikawa M."/>
            <person name="Umino S."/>
            <person name="Koizumi Y."/>
            <person name="Shiwa Y."/>
            <person name="Yoshikawa H."/>
            <person name="Matsutani M."/>
            <person name="Matsushita K."/>
        </authorList>
    </citation>
    <scope>NUCLEOTIDE SEQUENCE</scope>
    <source>
        <strain evidence="1">NRIC 0535</strain>
    </source>
</reference>
<evidence type="ECO:0000313" key="2">
    <source>
        <dbReference type="Proteomes" id="UP001062776"/>
    </source>
</evidence>
<protein>
    <submittedName>
        <fullName evidence="1">Uncharacterized protein</fullName>
    </submittedName>
</protein>
<dbReference type="EMBL" id="BAPV01000043">
    <property type="protein sequence ID" value="GBQ91447.1"/>
    <property type="molecule type" value="Genomic_DNA"/>
</dbReference>
<comment type="caution">
    <text evidence="1">The sequence shown here is derived from an EMBL/GenBank/DDBJ whole genome shotgun (WGS) entry which is preliminary data.</text>
</comment>
<proteinExistence type="predicted"/>
<name>A0ABQ0Q4V5_9PROT</name>
<accession>A0ABQ0Q4V5</accession>
<sequence length="63" mass="6935">MINGSDPYARYLAPLSVRLFVSRFGLSDGRALLRTFAIYAAREFKTSLLTDGRHAMPNESAAA</sequence>
<organism evidence="1 2">
    <name type="scientific">Asaia krungthepensis NRIC 0535</name>
    <dbReference type="NCBI Taxonomy" id="1307925"/>
    <lineage>
        <taxon>Bacteria</taxon>
        <taxon>Pseudomonadati</taxon>
        <taxon>Pseudomonadota</taxon>
        <taxon>Alphaproteobacteria</taxon>
        <taxon>Acetobacterales</taxon>
        <taxon>Acetobacteraceae</taxon>
        <taxon>Asaia</taxon>
    </lineage>
</organism>